<proteinExistence type="predicted"/>
<dbReference type="SMART" id="SM00175">
    <property type="entry name" value="RAB"/>
    <property type="match status" value="1"/>
</dbReference>
<dbReference type="InterPro" id="IPR001806">
    <property type="entry name" value="Small_GTPase"/>
</dbReference>
<dbReference type="InterPro" id="IPR027417">
    <property type="entry name" value="P-loop_NTPase"/>
</dbReference>
<dbReference type="SUPFAM" id="SSF52540">
    <property type="entry name" value="P-loop containing nucleoside triphosphate hydrolases"/>
    <property type="match status" value="1"/>
</dbReference>
<dbReference type="AlphaFoldDB" id="A0A9P6SQK3"/>
<evidence type="ECO:0000313" key="2">
    <source>
        <dbReference type="Proteomes" id="UP000749646"/>
    </source>
</evidence>
<comment type="caution">
    <text evidence="1">The sequence shown here is derived from an EMBL/GenBank/DDBJ whole genome shotgun (WGS) entry which is preliminary data.</text>
</comment>
<dbReference type="PROSITE" id="PS51421">
    <property type="entry name" value="RAS"/>
    <property type="match status" value="1"/>
</dbReference>
<protein>
    <submittedName>
        <fullName evidence="1">Uncharacterized protein</fullName>
    </submittedName>
</protein>
<name>A0A9P6SQK3_9FUNG</name>
<gene>
    <name evidence="1" type="ORF">BGZ65_001116</name>
</gene>
<keyword evidence="2" id="KW-1185">Reference proteome</keyword>
<dbReference type="Proteomes" id="UP000749646">
    <property type="component" value="Unassembled WGS sequence"/>
</dbReference>
<dbReference type="EMBL" id="JAAAHW010003021">
    <property type="protein sequence ID" value="KAF9989640.1"/>
    <property type="molecule type" value="Genomic_DNA"/>
</dbReference>
<evidence type="ECO:0000313" key="1">
    <source>
        <dbReference type="EMBL" id="KAF9989640.1"/>
    </source>
</evidence>
<dbReference type="PANTHER" id="PTHR47979">
    <property type="entry name" value="DRAB11-RELATED"/>
    <property type="match status" value="1"/>
</dbReference>
<organism evidence="1 2">
    <name type="scientific">Modicella reniformis</name>
    <dbReference type="NCBI Taxonomy" id="1440133"/>
    <lineage>
        <taxon>Eukaryota</taxon>
        <taxon>Fungi</taxon>
        <taxon>Fungi incertae sedis</taxon>
        <taxon>Mucoromycota</taxon>
        <taxon>Mortierellomycotina</taxon>
        <taxon>Mortierellomycetes</taxon>
        <taxon>Mortierellales</taxon>
        <taxon>Mortierellaceae</taxon>
        <taxon>Modicella</taxon>
    </lineage>
</organism>
<accession>A0A9P6SQK3</accession>
<dbReference type="Pfam" id="PF00071">
    <property type="entry name" value="Ras"/>
    <property type="match status" value="1"/>
</dbReference>
<dbReference type="GO" id="GO:0005525">
    <property type="term" value="F:GTP binding"/>
    <property type="evidence" value="ECO:0007669"/>
    <property type="project" value="InterPro"/>
</dbReference>
<dbReference type="OrthoDB" id="9989112at2759"/>
<dbReference type="Gene3D" id="3.40.50.300">
    <property type="entry name" value="P-loop containing nucleotide triphosphate hydrolases"/>
    <property type="match status" value="1"/>
</dbReference>
<sequence>MVIMLVGNKSDLKHLRAVGTEDAKAFSQKHSLLFLETSALDGTNVQQAFSEVVEEIYKTLPTLTPAGAASGGVKLGSGKNIASLETPSDKQASGYGCC</sequence>
<reference evidence="1" key="1">
    <citation type="journal article" date="2020" name="Fungal Divers.">
        <title>Resolving the Mortierellaceae phylogeny through synthesis of multi-gene phylogenetics and phylogenomics.</title>
        <authorList>
            <person name="Vandepol N."/>
            <person name="Liber J."/>
            <person name="Desiro A."/>
            <person name="Na H."/>
            <person name="Kennedy M."/>
            <person name="Barry K."/>
            <person name="Grigoriev I.V."/>
            <person name="Miller A.N."/>
            <person name="O'Donnell K."/>
            <person name="Stajich J.E."/>
            <person name="Bonito G."/>
        </authorList>
    </citation>
    <scope>NUCLEOTIDE SEQUENCE</scope>
    <source>
        <strain evidence="1">MES-2147</strain>
    </source>
</reference>
<dbReference type="GO" id="GO:0003924">
    <property type="term" value="F:GTPase activity"/>
    <property type="evidence" value="ECO:0007669"/>
    <property type="project" value="InterPro"/>
</dbReference>
<dbReference type="InterPro" id="IPR050209">
    <property type="entry name" value="Rab_GTPases_membrane_traffic"/>
</dbReference>
<dbReference type="PROSITE" id="PS51419">
    <property type="entry name" value="RAB"/>
    <property type="match status" value="1"/>
</dbReference>